<reference evidence="6" key="1">
    <citation type="journal article" date="2014" name="Int. J. Syst. Evol. Microbiol.">
        <title>Complete genome sequence of Corynebacterium casei LMG S-19264T (=DSM 44701T), isolated from a smear-ripened cheese.</title>
        <authorList>
            <consortium name="US DOE Joint Genome Institute (JGI-PGF)"/>
            <person name="Walter F."/>
            <person name="Albersmeier A."/>
            <person name="Kalinowski J."/>
            <person name="Ruckert C."/>
        </authorList>
    </citation>
    <scope>NUCLEOTIDE SEQUENCE</scope>
    <source>
        <strain evidence="6">KCTC 23430</strain>
    </source>
</reference>
<name>A0A918XKS5_9GAMM</name>
<keyword evidence="3" id="KW-0547">Nucleotide-binding</keyword>
<evidence type="ECO:0000256" key="4">
    <source>
        <dbReference type="ARBA" id="ARBA00022840"/>
    </source>
</evidence>
<dbReference type="RefSeq" id="WP_189477905.1">
    <property type="nucleotide sequence ID" value="NZ_BMYM01000002.1"/>
</dbReference>
<evidence type="ECO:0000256" key="3">
    <source>
        <dbReference type="ARBA" id="ARBA00022741"/>
    </source>
</evidence>
<dbReference type="GO" id="GO:0005524">
    <property type="term" value="F:ATP binding"/>
    <property type="evidence" value="ECO:0007669"/>
    <property type="project" value="UniProtKB-KW"/>
</dbReference>
<reference evidence="6" key="2">
    <citation type="submission" date="2020-09" db="EMBL/GenBank/DDBJ databases">
        <authorList>
            <person name="Sun Q."/>
            <person name="Kim S."/>
        </authorList>
    </citation>
    <scope>NUCLEOTIDE SEQUENCE</scope>
    <source>
        <strain evidence="6">KCTC 23430</strain>
    </source>
</reference>
<accession>A0A918XKS5</accession>
<dbReference type="InterPro" id="IPR027417">
    <property type="entry name" value="P-loop_NTPase"/>
</dbReference>
<dbReference type="InterPro" id="IPR003439">
    <property type="entry name" value="ABC_transporter-like_ATP-bd"/>
</dbReference>
<organism evidence="6 7">
    <name type="scientific">Parahalioglobus pacificus</name>
    <dbReference type="NCBI Taxonomy" id="930806"/>
    <lineage>
        <taxon>Bacteria</taxon>
        <taxon>Pseudomonadati</taxon>
        <taxon>Pseudomonadota</taxon>
        <taxon>Gammaproteobacteria</taxon>
        <taxon>Cellvibrionales</taxon>
        <taxon>Halieaceae</taxon>
        <taxon>Parahalioglobus</taxon>
    </lineage>
</organism>
<dbReference type="EMBL" id="BMYM01000002">
    <property type="protein sequence ID" value="GHD35558.1"/>
    <property type="molecule type" value="Genomic_DNA"/>
</dbReference>
<dbReference type="SUPFAM" id="SSF52540">
    <property type="entry name" value="P-loop containing nucleoside triphosphate hydrolases"/>
    <property type="match status" value="1"/>
</dbReference>
<evidence type="ECO:0000256" key="2">
    <source>
        <dbReference type="ARBA" id="ARBA00022448"/>
    </source>
</evidence>
<keyword evidence="2" id="KW-0813">Transport</keyword>
<dbReference type="Gene3D" id="3.40.50.300">
    <property type="entry name" value="P-loop containing nucleotide triphosphate hydrolases"/>
    <property type="match status" value="1"/>
</dbReference>
<evidence type="ECO:0000313" key="7">
    <source>
        <dbReference type="Proteomes" id="UP000644693"/>
    </source>
</evidence>
<protein>
    <submittedName>
        <fullName evidence="6">Multidrug ABC transporter ATP-binding protein</fullName>
    </submittedName>
</protein>
<dbReference type="InterPro" id="IPR003593">
    <property type="entry name" value="AAA+_ATPase"/>
</dbReference>
<comment type="similarity">
    <text evidence="1">Belongs to the ABC transporter superfamily.</text>
</comment>
<dbReference type="PROSITE" id="PS50893">
    <property type="entry name" value="ABC_TRANSPORTER_2"/>
    <property type="match status" value="1"/>
</dbReference>
<dbReference type="PANTHER" id="PTHR43335:SF4">
    <property type="entry name" value="ABC TRANSPORTER, ATP-BINDING PROTEIN"/>
    <property type="match status" value="1"/>
</dbReference>
<comment type="caution">
    <text evidence="6">The sequence shown here is derived from an EMBL/GenBank/DDBJ whole genome shotgun (WGS) entry which is preliminary data.</text>
</comment>
<dbReference type="AlphaFoldDB" id="A0A918XKS5"/>
<evidence type="ECO:0000259" key="5">
    <source>
        <dbReference type="PROSITE" id="PS50893"/>
    </source>
</evidence>
<evidence type="ECO:0000256" key="1">
    <source>
        <dbReference type="ARBA" id="ARBA00005417"/>
    </source>
</evidence>
<sequence>MIAAHALTRYYGRTRAVGNVTFDITGNGIIGLLGHNGAGKSTIMKMLSGYLEPSGGSVEIDGHDMMQDARKVQRTLGYLPESLPLYPEMLVADYLDYAAALKGIKSSNRPAAIREALLATDLVARAVEPIDSLSRGLKQRVGVAQAIMGQPKLLILDEPTNGLDPSQTEQMRELIRRLSRQATVILSTHIMQEVDALCDRVLILNEGRLVLDKSMETLRNSQTLLLRSCQSVSNLGDLLADLPDVASVERRNSKPERAEFLLQINPGADQDTAAGTIGQAVVSAGARLHTLEPLGHDLDAIFREATREAAGE</sequence>
<feature type="domain" description="ABC transporter" evidence="5">
    <location>
        <begin position="2"/>
        <end position="231"/>
    </location>
</feature>
<proteinExistence type="inferred from homology"/>
<dbReference type="GO" id="GO:0016887">
    <property type="term" value="F:ATP hydrolysis activity"/>
    <property type="evidence" value="ECO:0007669"/>
    <property type="project" value="InterPro"/>
</dbReference>
<dbReference type="Pfam" id="PF00005">
    <property type="entry name" value="ABC_tran"/>
    <property type="match status" value="1"/>
</dbReference>
<keyword evidence="4 6" id="KW-0067">ATP-binding</keyword>
<dbReference type="Proteomes" id="UP000644693">
    <property type="component" value="Unassembled WGS sequence"/>
</dbReference>
<keyword evidence="7" id="KW-1185">Reference proteome</keyword>
<evidence type="ECO:0000313" key="6">
    <source>
        <dbReference type="EMBL" id="GHD35558.1"/>
    </source>
</evidence>
<gene>
    <name evidence="6" type="ORF">GCM10007053_22600</name>
</gene>
<dbReference type="SMART" id="SM00382">
    <property type="entry name" value="AAA"/>
    <property type="match status" value="1"/>
</dbReference>
<dbReference type="PANTHER" id="PTHR43335">
    <property type="entry name" value="ABC TRANSPORTER, ATP-BINDING PROTEIN"/>
    <property type="match status" value="1"/>
</dbReference>